<dbReference type="Proteomes" id="UP001341281">
    <property type="component" value="Chromosome 01"/>
</dbReference>
<dbReference type="PANTHER" id="PTHR34591">
    <property type="entry name" value="OS03G0653100 PROTEIN-RELATED"/>
    <property type="match status" value="1"/>
</dbReference>
<reference evidence="1 2" key="1">
    <citation type="submission" date="2024-02" db="EMBL/GenBank/DDBJ databases">
        <title>High-quality chromosome-scale genome assembly of Pensacola bahiagrass (Paspalum notatum Flugge var. saurae).</title>
        <authorList>
            <person name="Vega J.M."/>
            <person name="Podio M."/>
            <person name="Orjuela J."/>
            <person name="Siena L.A."/>
            <person name="Pessino S.C."/>
            <person name="Combes M.C."/>
            <person name="Mariac C."/>
            <person name="Albertini E."/>
            <person name="Pupilli F."/>
            <person name="Ortiz J.P.A."/>
            <person name="Leblanc O."/>
        </authorList>
    </citation>
    <scope>NUCLEOTIDE SEQUENCE [LARGE SCALE GENOMIC DNA]</scope>
    <source>
        <strain evidence="1">R1</strain>
        <tissue evidence="1">Leaf</tissue>
    </source>
</reference>
<dbReference type="PANTHER" id="PTHR34591:SF43">
    <property type="entry name" value="F-BOX DOMAIN-CONTAINING PROTEIN"/>
    <property type="match status" value="1"/>
</dbReference>
<gene>
    <name evidence="1" type="ORF">U9M48_001309</name>
</gene>
<name>A0AAQ3SI57_PASNO</name>
<evidence type="ECO:0000313" key="1">
    <source>
        <dbReference type="EMBL" id="WVZ50010.1"/>
    </source>
</evidence>
<evidence type="ECO:0000313" key="2">
    <source>
        <dbReference type="Proteomes" id="UP001341281"/>
    </source>
</evidence>
<organism evidence="1 2">
    <name type="scientific">Paspalum notatum var. saurae</name>
    <dbReference type="NCBI Taxonomy" id="547442"/>
    <lineage>
        <taxon>Eukaryota</taxon>
        <taxon>Viridiplantae</taxon>
        <taxon>Streptophyta</taxon>
        <taxon>Embryophyta</taxon>
        <taxon>Tracheophyta</taxon>
        <taxon>Spermatophyta</taxon>
        <taxon>Magnoliopsida</taxon>
        <taxon>Liliopsida</taxon>
        <taxon>Poales</taxon>
        <taxon>Poaceae</taxon>
        <taxon>PACMAD clade</taxon>
        <taxon>Panicoideae</taxon>
        <taxon>Andropogonodae</taxon>
        <taxon>Paspaleae</taxon>
        <taxon>Paspalinae</taxon>
        <taxon>Paspalum</taxon>
    </lineage>
</organism>
<sequence length="80" mass="9138">MLDDDYDVNKRSAVVFLGFHPYREVVFLRADGGGGGPVVFAYHLNSTKVQDLGNLHEEAYYHFGWDKSFVNTPCLIRMLK</sequence>
<accession>A0AAQ3SI57</accession>
<protein>
    <submittedName>
        <fullName evidence="1">Uncharacterized protein</fullName>
    </submittedName>
</protein>
<dbReference type="EMBL" id="CP144745">
    <property type="protein sequence ID" value="WVZ50010.1"/>
    <property type="molecule type" value="Genomic_DNA"/>
</dbReference>
<proteinExistence type="predicted"/>
<dbReference type="AlphaFoldDB" id="A0AAQ3SI57"/>
<keyword evidence="2" id="KW-1185">Reference proteome</keyword>